<dbReference type="InterPro" id="IPR029060">
    <property type="entry name" value="PIN-like_dom_sf"/>
</dbReference>
<dbReference type="SUPFAM" id="SSF88723">
    <property type="entry name" value="PIN domain-like"/>
    <property type="match status" value="1"/>
</dbReference>
<evidence type="ECO:0008006" key="3">
    <source>
        <dbReference type="Google" id="ProtNLM"/>
    </source>
</evidence>
<dbReference type="EMBL" id="ACCJ01000454">
    <property type="protein sequence ID" value="EEG52331.1"/>
    <property type="molecule type" value="Genomic_DNA"/>
</dbReference>
<proteinExistence type="predicted"/>
<name>C0D8L0_9FIRM</name>
<evidence type="ECO:0000313" key="2">
    <source>
        <dbReference type="Proteomes" id="UP000004756"/>
    </source>
</evidence>
<dbReference type="AlphaFoldDB" id="C0D8L0"/>
<accession>C0D8L0</accession>
<protein>
    <recommendedName>
        <fullName evidence="3">PIN domain-containing protein</fullName>
    </recommendedName>
</protein>
<reference evidence="1 2" key="1">
    <citation type="submission" date="2009-01" db="EMBL/GenBank/DDBJ databases">
        <authorList>
            <person name="Fulton L."/>
            <person name="Clifton S."/>
            <person name="Fulton B."/>
            <person name="Xu J."/>
            <person name="Minx P."/>
            <person name="Pepin K.H."/>
            <person name="Johnson M."/>
            <person name="Bhonagiri V."/>
            <person name="Nash W.E."/>
            <person name="Mardis E.R."/>
            <person name="Wilson R.K."/>
        </authorList>
    </citation>
    <scope>NUCLEOTIDE SEQUENCE [LARGE SCALE GENOMIC DNA]</scope>
    <source>
        <strain evidence="1 2">DSM 15981</strain>
    </source>
</reference>
<gene>
    <name evidence="1" type="ORF">CLOSTASPAR_05609</name>
</gene>
<evidence type="ECO:0000313" key="1">
    <source>
        <dbReference type="EMBL" id="EEG52331.1"/>
    </source>
</evidence>
<dbReference type="Proteomes" id="UP000004756">
    <property type="component" value="Unassembled WGS sequence"/>
</dbReference>
<sequence>MSKKLLDTNFVLRYLLNDVPEMFEIACDNIVQGDCIVYPEVIAEAVYVLKSVYKVGRNSKSNYRFFR</sequence>
<reference evidence="1 2" key="2">
    <citation type="submission" date="2009-02" db="EMBL/GenBank/DDBJ databases">
        <title>Draft genome sequence of Clostridium asparagiforme (DSM 15981).</title>
        <authorList>
            <person name="Sudarsanam P."/>
            <person name="Ley R."/>
            <person name="Guruge J."/>
            <person name="Turnbaugh P.J."/>
            <person name="Mahowald M."/>
            <person name="Liep D."/>
            <person name="Gordon J."/>
        </authorList>
    </citation>
    <scope>NUCLEOTIDE SEQUENCE [LARGE SCALE GENOMIC DNA]</scope>
    <source>
        <strain evidence="1 2">DSM 15981</strain>
    </source>
</reference>
<keyword evidence="2" id="KW-1185">Reference proteome</keyword>
<organism evidence="1 2">
    <name type="scientific">[Clostridium] asparagiforme DSM 15981</name>
    <dbReference type="NCBI Taxonomy" id="518636"/>
    <lineage>
        <taxon>Bacteria</taxon>
        <taxon>Bacillati</taxon>
        <taxon>Bacillota</taxon>
        <taxon>Clostridia</taxon>
        <taxon>Lachnospirales</taxon>
        <taxon>Lachnospiraceae</taxon>
        <taxon>Enterocloster</taxon>
    </lineage>
</organism>
<comment type="caution">
    <text evidence="1">The sequence shown here is derived from an EMBL/GenBank/DDBJ whole genome shotgun (WGS) entry which is preliminary data.</text>
</comment>
<dbReference type="HOGENOM" id="CLU_203745_0_0_9"/>